<dbReference type="InterPro" id="IPR008909">
    <property type="entry name" value="DALR_anticod-bd"/>
</dbReference>
<evidence type="ECO:0000256" key="5">
    <source>
        <dbReference type="ARBA" id="ARBA00022840"/>
    </source>
</evidence>
<dbReference type="STRING" id="1051890.A0A3N4LLA6"/>
<dbReference type="FunFam" id="1.10.730.10:FF:000006">
    <property type="entry name" value="Arginyl-tRNA synthetase 2, mitochondrial"/>
    <property type="match status" value="1"/>
</dbReference>
<dbReference type="OrthoDB" id="68056at2759"/>
<dbReference type="Proteomes" id="UP000267821">
    <property type="component" value="Unassembled WGS sequence"/>
</dbReference>
<keyword evidence="11" id="KW-1185">Reference proteome</keyword>
<gene>
    <name evidence="10" type="ORF">L211DRAFT_839886</name>
</gene>
<keyword evidence="4" id="KW-0547">Nucleotide-binding</keyword>
<proteinExistence type="inferred from homology"/>
<dbReference type="AlphaFoldDB" id="A0A3N4LLA6"/>
<dbReference type="InterPro" id="IPR009080">
    <property type="entry name" value="tRNAsynth_Ia_anticodon-bd"/>
</dbReference>
<reference evidence="10 11" key="1">
    <citation type="journal article" date="2018" name="Nat. Ecol. Evol.">
        <title>Pezizomycetes genomes reveal the molecular basis of ectomycorrhizal truffle lifestyle.</title>
        <authorList>
            <person name="Murat C."/>
            <person name="Payen T."/>
            <person name="Noel B."/>
            <person name="Kuo A."/>
            <person name="Morin E."/>
            <person name="Chen J."/>
            <person name="Kohler A."/>
            <person name="Krizsan K."/>
            <person name="Balestrini R."/>
            <person name="Da Silva C."/>
            <person name="Montanini B."/>
            <person name="Hainaut M."/>
            <person name="Levati E."/>
            <person name="Barry K.W."/>
            <person name="Belfiori B."/>
            <person name="Cichocki N."/>
            <person name="Clum A."/>
            <person name="Dockter R.B."/>
            <person name="Fauchery L."/>
            <person name="Guy J."/>
            <person name="Iotti M."/>
            <person name="Le Tacon F."/>
            <person name="Lindquist E.A."/>
            <person name="Lipzen A."/>
            <person name="Malagnac F."/>
            <person name="Mello A."/>
            <person name="Molinier V."/>
            <person name="Miyauchi S."/>
            <person name="Poulain J."/>
            <person name="Riccioni C."/>
            <person name="Rubini A."/>
            <person name="Sitrit Y."/>
            <person name="Splivallo R."/>
            <person name="Traeger S."/>
            <person name="Wang M."/>
            <person name="Zifcakova L."/>
            <person name="Wipf D."/>
            <person name="Zambonelli A."/>
            <person name="Paolocci F."/>
            <person name="Nowrousian M."/>
            <person name="Ottonello S."/>
            <person name="Baldrian P."/>
            <person name="Spatafora J.W."/>
            <person name="Henrissat B."/>
            <person name="Nagy L.G."/>
            <person name="Aury J.M."/>
            <person name="Wincker P."/>
            <person name="Grigoriev I.V."/>
            <person name="Bonfante P."/>
            <person name="Martin F.M."/>
        </authorList>
    </citation>
    <scope>NUCLEOTIDE SEQUENCE [LARGE SCALE GENOMIC DNA]</scope>
    <source>
        <strain evidence="10 11">ATCC MYA-4762</strain>
    </source>
</reference>
<dbReference type="Pfam" id="PF05746">
    <property type="entry name" value="DALR_1"/>
    <property type="match status" value="1"/>
</dbReference>
<keyword evidence="5" id="KW-0067">ATP-binding</keyword>
<accession>A0A3N4LLA6</accession>
<dbReference type="EMBL" id="ML121553">
    <property type="protein sequence ID" value="RPB22249.1"/>
    <property type="molecule type" value="Genomic_DNA"/>
</dbReference>
<evidence type="ECO:0000256" key="6">
    <source>
        <dbReference type="ARBA" id="ARBA00022917"/>
    </source>
</evidence>
<dbReference type="GO" id="GO:0004814">
    <property type="term" value="F:arginine-tRNA ligase activity"/>
    <property type="evidence" value="ECO:0007669"/>
    <property type="project" value="UniProtKB-EC"/>
</dbReference>
<feature type="non-terminal residue" evidence="10">
    <location>
        <position position="1"/>
    </location>
</feature>
<evidence type="ECO:0000256" key="3">
    <source>
        <dbReference type="ARBA" id="ARBA00022598"/>
    </source>
</evidence>
<evidence type="ECO:0000313" key="11">
    <source>
        <dbReference type="Proteomes" id="UP000267821"/>
    </source>
</evidence>
<dbReference type="GO" id="GO:0005524">
    <property type="term" value="F:ATP binding"/>
    <property type="evidence" value="ECO:0007669"/>
    <property type="project" value="UniProtKB-KW"/>
</dbReference>
<dbReference type="InterPro" id="IPR001278">
    <property type="entry name" value="Arg-tRNA-ligase"/>
</dbReference>
<evidence type="ECO:0000256" key="4">
    <source>
        <dbReference type="ARBA" id="ARBA00022741"/>
    </source>
</evidence>
<sequence length="116" mass="13026">LIMTWDHRTFGRTITHLDLIADHVKHLAGSTHAVNLIRALAQFPDVILNTMKTQEPTTIVTYLLKMTHLLSSSYDVLRVVGEEEGVASARLAIYESARMVLRNGMELLGLTPVERM</sequence>
<dbReference type="GO" id="GO:0005739">
    <property type="term" value="C:mitochondrion"/>
    <property type="evidence" value="ECO:0007669"/>
    <property type="project" value="TreeGrafter"/>
</dbReference>
<organism evidence="10 11">
    <name type="scientific">Terfezia boudieri ATCC MYA-4762</name>
    <dbReference type="NCBI Taxonomy" id="1051890"/>
    <lineage>
        <taxon>Eukaryota</taxon>
        <taxon>Fungi</taxon>
        <taxon>Dikarya</taxon>
        <taxon>Ascomycota</taxon>
        <taxon>Pezizomycotina</taxon>
        <taxon>Pezizomycetes</taxon>
        <taxon>Pezizales</taxon>
        <taxon>Pezizaceae</taxon>
        <taxon>Terfezia</taxon>
    </lineage>
</organism>
<dbReference type="GO" id="GO:0032543">
    <property type="term" value="P:mitochondrial translation"/>
    <property type="evidence" value="ECO:0007669"/>
    <property type="project" value="TreeGrafter"/>
</dbReference>
<dbReference type="SMART" id="SM00836">
    <property type="entry name" value="DALR_1"/>
    <property type="match status" value="1"/>
</dbReference>
<keyword evidence="3" id="KW-0436">Ligase</keyword>
<dbReference type="GO" id="GO:0006420">
    <property type="term" value="P:arginyl-tRNA aminoacylation"/>
    <property type="evidence" value="ECO:0007669"/>
    <property type="project" value="InterPro"/>
</dbReference>
<dbReference type="SUPFAM" id="SSF47323">
    <property type="entry name" value="Anticodon-binding domain of a subclass of class I aminoacyl-tRNA synthetases"/>
    <property type="match status" value="1"/>
</dbReference>
<dbReference type="EC" id="6.1.1.19" evidence="2"/>
<dbReference type="InParanoid" id="A0A3N4LLA6"/>
<comment type="catalytic activity">
    <reaction evidence="8">
        <text>tRNA(Arg) + L-arginine + ATP = L-arginyl-tRNA(Arg) + AMP + diphosphate</text>
        <dbReference type="Rhea" id="RHEA:20301"/>
        <dbReference type="Rhea" id="RHEA-COMP:9658"/>
        <dbReference type="Rhea" id="RHEA-COMP:9673"/>
        <dbReference type="ChEBI" id="CHEBI:30616"/>
        <dbReference type="ChEBI" id="CHEBI:32682"/>
        <dbReference type="ChEBI" id="CHEBI:33019"/>
        <dbReference type="ChEBI" id="CHEBI:78442"/>
        <dbReference type="ChEBI" id="CHEBI:78513"/>
        <dbReference type="ChEBI" id="CHEBI:456215"/>
        <dbReference type="EC" id="6.1.1.19"/>
    </reaction>
</comment>
<protein>
    <recommendedName>
        <fullName evidence="2">arginine--tRNA ligase</fullName>
        <ecNumber evidence="2">6.1.1.19</ecNumber>
    </recommendedName>
</protein>
<dbReference type="PANTHER" id="PTHR11956:SF11">
    <property type="entry name" value="ARGININE--TRNA LIGASE, MITOCHONDRIAL-RELATED"/>
    <property type="match status" value="1"/>
</dbReference>
<evidence type="ECO:0000256" key="2">
    <source>
        <dbReference type="ARBA" id="ARBA00012837"/>
    </source>
</evidence>
<evidence type="ECO:0000256" key="7">
    <source>
        <dbReference type="ARBA" id="ARBA00023146"/>
    </source>
</evidence>
<evidence type="ECO:0000313" key="10">
    <source>
        <dbReference type="EMBL" id="RPB22249.1"/>
    </source>
</evidence>
<keyword evidence="6" id="KW-0648">Protein biosynthesis</keyword>
<dbReference type="PANTHER" id="PTHR11956">
    <property type="entry name" value="ARGINYL-TRNA SYNTHETASE"/>
    <property type="match status" value="1"/>
</dbReference>
<comment type="similarity">
    <text evidence="1">Belongs to the class-I aminoacyl-tRNA synthetase family.</text>
</comment>
<name>A0A3N4LLA6_9PEZI</name>
<keyword evidence="7" id="KW-0030">Aminoacyl-tRNA synthetase</keyword>
<evidence type="ECO:0000256" key="1">
    <source>
        <dbReference type="ARBA" id="ARBA00005594"/>
    </source>
</evidence>
<evidence type="ECO:0000256" key="8">
    <source>
        <dbReference type="ARBA" id="ARBA00049339"/>
    </source>
</evidence>
<feature type="domain" description="DALR anticodon binding" evidence="9">
    <location>
        <begin position="2"/>
        <end position="116"/>
    </location>
</feature>
<evidence type="ECO:0000259" key="9">
    <source>
        <dbReference type="SMART" id="SM00836"/>
    </source>
</evidence>
<dbReference type="Gene3D" id="1.10.730.10">
    <property type="entry name" value="Isoleucyl-tRNA Synthetase, Domain 1"/>
    <property type="match status" value="1"/>
</dbReference>